<dbReference type="RefSeq" id="WP_092698324.1">
    <property type="nucleotide sequence ID" value="NZ_FNFC01000001.1"/>
</dbReference>
<dbReference type="PROSITE" id="PS51318">
    <property type="entry name" value="TAT"/>
    <property type="match status" value="1"/>
</dbReference>
<dbReference type="OrthoDB" id="6744at2157"/>
<feature type="region of interest" description="Disordered" evidence="1">
    <location>
        <begin position="33"/>
        <end position="58"/>
    </location>
</feature>
<protein>
    <recommendedName>
        <fullName evidence="2">Glucose/Sorbosone dehydrogenase domain-containing protein</fullName>
    </recommendedName>
</protein>
<accession>A0A1G8RSQ9</accession>
<proteinExistence type="predicted"/>
<dbReference type="Proteomes" id="UP000198856">
    <property type="component" value="Unassembled WGS sequence"/>
</dbReference>
<dbReference type="PANTHER" id="PTHR19328:SF75">
    <property type="entry name" value="ALDOSE SUGAR DEHYDROGENASE YLII"/>
    <property type="match status" value="1"/>
</dbReference>
<dbReference type="PROSITE" id="PS51257">
    <property type="entry name" value="PROKAR_LIPOPROTEIN"/>
    <property type="match status" value="1"/>
</dbReference>
<reference evidence="3 4" key="1">
    <citation type="submission" date="2016-10" db="EMBL/GenBank/DDBJ databases">
        <authorList>
            <person name="de Groot N.N."/>
        </authorList>
    </citation>
    <scope>NUCLEOTIDE SEQUENCE [LARGE SCALE GENOMIC DNA]</scope>
    <source>
        <strain evidence="3 4">IBRC-M10015</strain>
    </source>
</reference>
<evidence type="ECO:0000259" key="2">
    <source>
        <dbReference type="Pfam" id="PF07995"/>
    </source>
</evidence>
<dbReference type="Pfam" id="PF07995">
    <property type="entry name" value="GSDH"/>
    <property type="match status" value="1"/>
</dbReference>
<dbReference type="STRING" id="890420.SAMN05216226_101100"/>
<dbReference type="Gene3D" id="2.120.10.30">
    <property type="entry name" value="TolB, C-terminal domain"/>
    <property type="match status" value="1"/>
</dbReference>
<evidence type="ECO:0000256" key="1">
    <source>
        <dbReference type="SAM" id="MobiDB-lite"/>
    </source>
</evidence>
<keyword evidence="4" id="KW-1185">Reference proteome</keyword>
<sequence>MGDRARRPTRRTVLCLGAVGGFGAVAGCLGGDSTPASETPSGTDSDSATPTPEPTGTHEFSVETVTEAVAAPWGMAFLPDKRHLLVTERGGRLSLVNRDTGSLTAVDGTPSVFAGGQGGLLDVTLHPEFPDPAWVYLTYSVANEASKTATALGRGRLTGDRASFDEFEQIHVAEPYVDSTGHFGSRAVFGGDGAVYMTTGDRQFKNFGPDHVSQDKTNELGAVLRLRPDGSVPGDNPFTDDADAVDSLYSYGHRNPQGLMRHPDTGDIWETEHGEEDGDEINILRPGGNYGWPVASTACEYGTDDPVGDDHFEREDTVPPVYYWECGTGGFPPAGGAFYDGEAFPDWQGDLFVGNLAGQYLGRLVVTDPGDEPVVREADPLLTDRGWRIRDVAVAPDTGHLYVAVDADGGPIVRLVPA</sequence>
<gene>
    <name evidence="3" type="ORF">SAMN05216226_101100</name>
</gene>
<dbReference type="SUPFAM" id="SSF50952">
    <property type="entry name" value="Soluble quinoprotein glucose dehydrogenase"/>
    <property type="match status" value="1"/>
</dbReference>
<dbReference type="EMBL" id="FNFC01000001">
    <property type="protein sequence ID" value="SDJ20031.1"/>
    <property type="molecule type" value="Genomic_DNA"/>
</dbReference>
<dbReference type="InterPro" id="IPR011041">
    <property type="entry name" value="Quinoprot_gluc/sorb_DH_b-prop"/>
</dbReference>
<feature type="compositionally biased region" description="Polar residues" evidence="1">
    <location>
        <begin position="34"/>
        <end position="50"/>
    </location>
</feature>
<feature type="domain" description="Glucose/Sorbosone dehydrogenase" evidence="2">
    <location>
        <begin position="71"/>
        <end position="414"/>
    </location>
</feature>
<dbReference type="PANTHER" id="PTHR19328">
    <property type="entry name" value="HEDGEHOG-INTERACTING PROTEIN"/>
    <property type="match status" value="1"/>
</dbReference>
<name>A0A1G8RSQ9_9EURY</name>
<dbReference type="InterPro" id="IPR012938">
    <property type="entry name" value="Glc/Sorbosone_DH"/>
</dbReference>
<evidence type="ECO:0000313" key="3">
    <source>
        <dbReference type="EMBL" id="SDJ20031.1"/>
    </source>
</evidence>
<evidence type="ECO:0000313" key="4">
    <source>
        <dbReference type="Proteomes" id="UP000198856"/>
    </source>
</evidence>
<dbReference type="InterPro" id="IPR011042">
    <property type="entry name" value="6-blade_b-propeller_TolB-like"/>
</dbReference>
<dbReference type="AlphaFoldDB" id="A0A1G8RSQ9"/>
<dbReference type="InterPro" id="IPR006311">
    <property type="entry name" value="TAT_signal"/>
</dbReference>
<organism evidence="3 4">
    <name type="scientific">Halovenus aranensis</name>
    <dbReference type="NCBI Taxonomy" id="890420"/>
    <lineage>
        <taxon>Archaea</taxon>
        <taxon>Methanobacteriati</taxon>
        <taxon>Methanobacteriota</taxon>
        <taxon>Stenosarchaea group</taxon>
        <taxon>Halobacteria</taxon>
        <taxon>Halobacteriales</taxon>
        <taxon>Haloarculaceae</taxon>
        <taxon>Halovenus</taxon>
    </lineage>
</organism>